<dbReference type="RefSeq" id="WP_213668903.1">
    <property type="nucleotide sequence ID" value="NZ_JAHCDA010000001.1"/>
</dbReference>
<accession>A0ABS5Q991</accession>
<dbReference type="SUPFAM" id="SSF53448">
    <property type="entry name" value="Nucleotide-diphospho-sugar transferases"/>
    <property type="match status" value="1"/>
</dbReference>
<sequence>MTGIDLSVVLAVGREAAALHATLFALRRAAGALAPGIGIEVLLLHDPDTSDLAARFAGDMDAMCLRPLALIDPLDAQRHAVASARGRYLAFLTAGDLCSGNLLTEAMCVIGREDLRHSVWRPEVIVSCGRNYFDLALDTVLQEPMLNQAAGAGLLQSCPYATCFFAHRAVYQRVPFPMADARRDWLDVDAWWIANCLGAGIAQRILAGTALYRWNAEQPLPYATRIGPSTLFNPYVMP</sequence>
<evidence type="ECO:0000313" key="1">
    <source>
        <dbReference type="EMBL" id="MBS7810274.1"/>
    </source>
</evidence>
<keyword evidence="2" id="KW-1185">Reference proteome</keyword>
<evidence type="ECO:0008006" key="3">
    <source>
        <dbReference type="Google" id="ProtNLM"/>
    </source>
</evidence>
<evidence type="ECO:0000313" key="2">
    <source>
        <dbReference type="Proteomes" id="UP000766336"/>
    </source>
</evidence>
<reference evidence="1 2" key="1">
    <citation type="submission" date="2021-05" db="EMBL/GenBank/DDBJ databases">
        <title>Roseococcus sp. XZZS9, whole genome shotgun sequencing project.</title>
        <authorList>
            <person name="Zhao G."/>
            <person name="Shen L."/>
        </authorList>
    </citation>
    <scope>NUCLEOTIDE SEQUENCE [LARGE SCALE GENOMIC DNA]</scope>
    <source>
        <strain evidence="1 2">XZZS9</strain>
    </source>
</reference>
<protein>
    <recommendedName>
        <fullName evidence="3">Glycosyl transferase family 2</fullName>
    </recommendedName>
</protein>
<dbReference type="InterPro" id="IPR029044">
    <property type="entry name" value="Nucleotide-diphossugar_trans"/>
</dbReference>
<dbReference type="Proteomes" id="UP000766336">
    <property type="component" value="Unassembled WGS sequence"/>
</dbReference>
<gene>
    <name evidence="1" type="ORF">KHU32_04950</name>
</gene>
<name>A0ABS5Q991_9PROT</name>
<dbReference type="EMBL" id="JAHCDA010000001">
    <property type="protein sequence ID" value="MBS7810274.1"/>
    <property type="molecule type" value="Genomic_DNA"/>
</dbReference>
<comment type="caution">
    <text evidence="1">The sequence shown here is derived from an EMBL/GenBank/DDBJ whole genome shotgun (WGS) entry which is preliminary data.</text>
</comment>
<organism evidence="1 2">
    <name type="scientific">Roseococcus pinisoli</name>
    <dbReference type="NCBI Taxonomy" id="2835040"/>
    <lineage>
        <taxon>Bacteria</taxon>
        <taxon>Pseudomonadati</taxon>
        <taxon>Pseudomonadota</taxon>
        <taxon>Alphaproteobacteria</taxon>
        <taxon>Acetobacterales</taxon>
        <taxon>Roseomonadaceae</taxon>
        <taxon>Roseococcus</taxon>
    </lineage>
</organism>
<proteinExistence type="predicted"/>